<dbReference type="PANTHER" id="PTHR42760:SF133">
    <property type="entry name" value="3-OXOACYL-[ACYL-CARRIER-PROTEIN] REDUCTASE"/>
    <property type="match status" value="1"/>
</dbReference>
<proteinExistence type="inferred from homology"/>
<keyword evidence="5" id="KW-1185">Reference proteome</keyword>
<evidence type="ECO:0000256" key="1">
    <source>
        <dbReference type="ARBA" id="ARBA00006484"/>
    </source>
</evidence>
<dbReference type="Gene3D" id="3.40.50.720">
    <property type="entry name" value="NAD(P)-binding Rossmann-like Domain"/>
    <property type="match status" value="1"/>
</dbReference>
<feature type="domain" description="Ketoreductase" evidence="3">
    <location>
        <begin position="12"/>
        <end position="182"/>
    </location>
</feature>
<comment type="caution">
    <text evidence="4">The sequence shown here is derived from an EMBL/GenBank/DDBJ whole genome shotgun (WGS) entry which is preliminary data.</text>
</comment>
<name>A0ABU8KVK1_9HYPH</name>
<dbReference type="RefSeq" id="WP_337106707.1">
    <property type="nucleotide sequence ID" value="NZ_JAPYKS010000008.1"/>
</dbReference>
<evidence type="ECO:0000313" key="5">
    <source>
        <dbReference type="Proteomes" id="UP001387293"/>
    </source>
</evidence>
<protein>
    <submittedName>
        <fullName evidence="4">Glucose 1-dehydrogenase</fullName>
        <ecNumber evidence="4">1.1.1.47</ecNumber>
    </submittedName>
</protein>
<evidence type="ECO:0000256" key="2">
    <source>
        <dbReference type="ARBA" id="ARBA00023002"/>
    </source>
</evidence>
<dbReference type="NCBIfam" id="NF005559">
    <property type="entry name" value="PRK07231.1"/>
    <property type="match status" value="1"/>
</dbReference>
<dbReference type="InterPro" id="IPR002347">
    <property type="entry name" value="SDR_fam"/>
</dbReference>
<dbReference type="InterPro" id="IPR020904">
    <property type="entry name" value="Sc_DH/Rdtase_CS"/>
</dbReference>
<dbReference type="InterPro" id="IPR036291">
    <property type="entry name" value="NAD(P)-bd_dom_sf"/>
</dbReference>
<reference evidence="4 5" key="1">
    <citation type="submission" date="2022-12" db="EMBL/GenBank/DDBJ databases">
        <authorList>
            <person name="Muema E."/>
        </authorList>
    </citation>
    <scope>NUCLEOTIDE SEQUENCE [LARGE SCALE GENOMIC DNA]</scope>
    <source>
        <strain evidence="5">1326</strain>
    </source>
</reference>
<dbReference type="EC" id="1.1.1.47" evidence="4"/>
<dbReference type="Proteomes" id="UP001387293">
    <property type="component" value="Unassembled WGS sequence"/>
</dbReference>
<dbReference type="PROSITE" id="PS00061">
    <property type="entry name" value="ADH_SHORT"/>
    <property type="match status" value="1"/>
</dbReference>
<evidence type="ECO:0000259" key="3">
    <source>
        <dbReference type="SMART" id="SM00822"/>
    </source>
</evidence>
<dbReference type="Pfam" id="PF13561">
    <property type="entry name" value="adh_short_C2"/>
    <property type="match status" value="1"/>
</dbReference>
<comment type="similarity">
    <text evidence="1">Belongs to the short-chain dehydrogenases/reductases (SDR) family.</text>
</comment>
<sequence>MRNASLFDLSGRKALVTGASRGIGRSIAEALSAAGADLAVTARSLASLDETVAAIRGVGGVAHAIALDVTNVGRCRAATAEAARLLGGLDILVNNAGVEEVRPSLDVDESLWDRIIDTNLKGAFFCAQAAARQMRDAGRPGAIINLCSLTSEVGIPTAVPYGSSKSGLLGMTRALAVEWAELGIRVNAIAPGYFRTAMTEMFYSNEAWRESMLAKIPQHRFGDLRDLHGIAVFLASDAAAYITGQSIPVDGGFLASI</sequence>
<accession>A0ABU8KVK1</accession>
<dbReference type="PANTHER" id="PTHR42760">
    <property type="entry name" value="SHORT-CHAIN DEHYDROGENASES/REDUCTASES FAMILY MEMBER"/>
    <property type="match status" value="1"/>
</dbReference>
<organism evidence="4 5">
    <name type="scientific">Mesorhizobium salmacidum</name>
    <dbReference type="NCBI Taxonomy" id="3015171"/>
    <lineage>
        <taxon>Bacteria</taxon>
        <taxon>Pseudomonadati</taxon>
        <taxon>Pseudomonadota</taxon>
        <taxon>Alphaproteobacteria</taxon>
        <taxon>Hyphomicrobiales</taxon>
        <taxon>Phyllobacteriaceae</taxon>
        <taxon>Mesorhizobium</taxon>
    </lineage>
</organism>
<keyword evidence="2 4" id="KW-0560">Oxidoreductase</keyword>
<dbReference type="SMART" id="SM00822">
    <property type="entry name" value="PKS_KR"/>
    <property type="match status" value="1"/>
</dbReference>
<gene>
    <name evidence="4" type="ORF">O7A60_13350</name>
</gene>
<dbReference type="PRINTS" id="PR00080">
    <property type="entry name" value="SDRFAMILY"/>
</dbReference>
<dbReference type="EMBL" id="JAPYKS010000008">
    <property type="protein sequence ID" value="MEI9409752.1"/>
    <property type="molecule type" value="Genomic_DNA"/>
</dbReference>
<evidence type="ECO:0000313" key="4">
    <source>
        <dbReference type="EMBL" id="MEI9409752.1"/>
    </source>
</evidence>
<dbReference type="InterPro" id="IPR057326">
    <property type="entry name" value="KR_dom"/>
</dbReference>
<dbReference type="GO" id="GO:0047936">
    <property type="term" value="F:glucose 1-dehydrogenase [NAD(P)+] activity"/>
    <property type="evidence" value="ECO:0007669"/>
    <property type="project" value="UniProtKB-EC"/>
</dbReference>
<dbReference type="SUPFAM" id="SSF51735">
    <property type="entry name" value="NAD(P)-binding Rossmann-fold domains"/>
    <property type="match status" value="1"/>
</dbReference>
<dbReference type="PRINTS" id="PR00081">
    <property type="entry name" value="GDHRDH"/>
</dbReference>